<sequence length="128" mass="14337">MCVSLLSLSAVVLLKLKIAELPTSRELAHPIHVYEGDDALITCVVRSLGSNTVIWKRAQEGSTTRWKVLTAGHERVTLDTRVQVIHDQGGQEMALGQMRHLRKRRGRRRSKESSATNPEIGELFDVHS</sequence>
<dbReference type="EMBL" id="JBFDAA010000014">
    <property type="protein sequence ID" value="KAL1122200.1"/>
    <property type="molecule type" value="Genomic_DNA"/>
</dbReference>
<accession>A0ABD0Y466</accession>
<evidence type="ECO:0000313" key="4">
    <source>
        <dbReference type="Proteomes" id="UP001558652"/>
    </source>
</evidence>
<comment type="caution">
    <text evidence="3">The sequence shown here is derived from an EMBL/GenBank/DDBJ whole genome shotgun (WGS) entry which is preliminary data.</text>
</comment>
<proteinExistence type="predicted"/>
<organism evidence="3 4">
    <name type="scientific">Ranatra chinensis</name>
    <dbReference type="NCBI Taxonomy" id="642074"/>
    <lineage>
        <taxon>Eukaryota</taxon>
        <taxon>Metazoa</taxon>
        <taxon>Ecdysozoa</taxon>
        <taxon>Arthropoda</taxon>
        <taxon>Hexapoda</taxon>
        <taxon>Insecta</taxon>
        <taxon>Pterygota</taxon>
        <taxon>Neoptera</taxon>
        <taxon>Paraneoptera</taxon>
        <taxon>Hemiptera</taxon>
        <taxon>Heteroptera</taxon>
        <taxon>Panheteroptera</taxon>
        <taxon>Nepomorpha</taxon>
        <taxon>Nepidae</taxon>
        <taxon>Ranatrinae</taxon>
        <taxon>Ranatra</taxon>
    </lineage>
</organism>
<evidence type="ECO:0000256" key="1">
    <source>
        <dbReference type="SAM" id="MobiDB-lite"/>
    </source>
</evidence>
<gene>
    <name evidence="3" type="ORF">AAG570_003605</name>
</gene>
<dbReference type="InterPro" id="IPR036179">
    <property type="entry name" value="Ig-like_dom_sf"/>
</dbReference>
<protein>
    <recommendedName>
        <fullName evidence="5">Ig-like domain-containing protein</fullName>
    </recommendedName>
</protein>
<feature type="region of interest" description="Disordered" evidence="1">
    <location>
        <begin position="95"/>
        <end position="128"/>
    </location>
</feature>
<evidence type="ECO:0000313" key="3">
    <source>
        <dbReference type="EMBL" id="KAL1122200.1"/>
    </source>
</evidence>
<evidence type="ECO:0008006" key="5">
    <source>
        <dbReference type="Google" id="ProtNLM"/>
    </source>
</evidence>
<keyword evidence="4" id="KW-1185">Reference proteome</keyword>
<reference evidence="3 4" key="1">
    <citation type="submission" date="2024-07" db="EMBL/GenBank/DDBJ databases">
        <title>Chromosome-level genome assembly of the water stick insect Ranatra chinensis (Heteroptera: Nepidae).</title>
        <authorList>
            <person name="Liu X."/>
        </authorList>
    </citation>
    <scope>NUCLEOTIDE SEQUENCE [LARGE SCALE GENOMIC DNA]</scope>
    <source>
        <strain evidence="3">Cailab_2021Rc</strain>
        <tissue evidence="3">Muscle</tissue>
    </source>
</reference>
<feature type="signal peptide" evidence="2">
    <location>
        <begin position="1"/>
        <end position="19"/>
    </location>
</feature>
<evidence type="ECO:0000256" key="2">
    <source>
        <dbReference type="SAM" id="SignalP"/>
    </source>
</evidence>
<dbReference type="SUPFAM" id="SSF48726">
    <property type="entry name" value="Immunoglobulin"/>
    <property type="match status" value="1"/>
</dbReference>
<feature type="chain" id="PRO_5044843032" description="Ig-like domain-containing protein" evidence="2">
    <location>
        <begin position="20"/>
        <end position="128"/>
    </location>
</feature>
<dbReference type="AlphaFoldDB" id="A0ABD0Y466"/>
<dbReference type="Proteomes" id="UP001558652">
    <property type="component" value="Unassembled WGS sequence"/>
</dbReference>
<name>A0ABD0Y466_9HEMI</name>
<dbReference type="InterPro" id="IPR013783">
    <property type="entry name" value="Ig-like_fold"/>
</dbReference>
<keyword evidence="2" id="KW-0732">Signal</keyword>
<feature type="compositionally biased region" description="Basic residues" evidence="1">
    <location>
        <begin position="99"/>
        <end position="110"/>
    </location>
</feature>
<dbReference type="Gene3D" id="2.60.40.10">
    <property type="entry name" value="Immunoglobulins"/>
    <property type="match status" value="1"/>
</dbReference>